<dbReference type="Gene3D" id="3.30.450.60">
    <property type="match status" value="1"/>
</dbReference>
<dbReference type="GO" id="GO:0006886">
    <property type="term" value="P:intracellular protein transport"/>
    <property type="evidence" value="ECO:0007669"/>
    <property type="project" value="TreeGrafter"/>
</dbReference>
<dbReference type="GO" id="GO:0006890">
    <property type="term" value="P:retrograde vesicle-mediated transport, Golgi to endoplasmic reticulum"/>
    <property type="evidence" value="ECO:0007669"/>
    <property type="project" value="UniProtKB-UniRule"/>
</dbReference>
<keyword evidence="5 6" id="KW-0472">Membrane</keyword>
<dbReference type="EMBL" id="PDCK01000045">
    <property type="protein sequence ID" value="PRQ21208.1"/>
    <property type="molecule type" value="Genomic_DNA"/>
</dbReference>
<dbReference type="GO" id="GO:0030126">
    <property type="term" value="C:COPI vesicle coat"/>
    <property type="evidence" value="ECO:0007669"/>
    <property type="project" value="UniProtKB-UniRule"/>
</dbReference>
<keyword evidence="6" id="KW-0931">ER-Golgi transport</keyword>
<dbReference type="PANTHER" id="PTHR11043">
    <property type="entry name" value="ZETA-COAT PROTEIN"/>
    <property type="match status" value="1"/>
</dbReference>
<protein>
    <recommendedName>
        <fullName evidence="6">Coatomer subunit zeta</fullName>
    </recommendedName>
</protein>
<evidence type="ECO:0000256" key="3">
    <source>
        <dbReference type="ARBA" id="ARBA00011775"/>
    </source>
</evidence>
<comment type="function">
    <text evidence="6">The zeta subunit may be involved in regulating the coat assembly and, hence, the rate of biosynthetic protein transport due to its association-dissociation properties with the coatomer complex.</text>
</comment>
<evidence type="ECO:0000313" key="9">
    <source>
        <dbReference type="Proteomes" id="UP000238479"/>
    </source>
</evidence>
<evidence type="ECO:0000256" key="1">
    <source>
        <dbReference type="ARBA" id="ARBA00004395"/>
    </source>
</evidence>
<comment type="similarity">
    <text evidence="2 6">Belongs to the adaptor complexes small subunit family.</text>
</comment>
<dbReference type="InterPro" id="IPR039652">
    <property type="entry name" value="Coatomer_zeta"/>
</dbReference>
<feature type="domain" description="AP complex mu/sigma subunit" evidence="7">
    <location>
        <begin position="13"/>
        <end position="74"/>
    </location>
</feature>
<reference evidence="8 9" key="1">
    <citation type="journal article" date="2018" name="Nat. Genet.">
        <title>The Rosa genome provides new insights in the design of modern roses.</title>
        <authorList>
            <person name="Bendahmane M."/>
        </authorList>
    </citation>
    <scope>NUCLEOTIDE SEQUENCE [LARGE SCALE GENOMIC DNA]</scope>
    <source>
        <strain evidence="9">cv. Old Blush</strain>
    </source>
</reference>
<dbReference type="SUPFAM" id="SSF64356">
    <property type="entry name" value="SNARE-like"/>
    <property type="match status" value="1"/>
</dbReference>
<sequence length="80" mass="9475">MRVVIQYYSDDWPTNVIMFECNILIYKFVQELHFFVTRGDDKNELILATLLQGFFDAVALLLRNNVDKREALEHLDLILL</sequence>
<evidence type="ECO:0000259" key="7">
    <source>
        <dbReference type="Pfam" id="PF01217"/>
    </source>
</evidence>
<organism evidence="8 9">
    <name type="scientific">Rosa chinensis</name>
    <name type="common">China rose</name>
    <dbReference type="NCBI Taxonomy" id="74649"/>
    <lineage>
        <taxon>Eukaryota</taxon>
        <taxon>Viridiplantae</taxon>
        <taxon>Streptophyta</taxon>
        <taxon>Embryophyta</taxon>
        <taxon>Tracheophyta</taxon>
        <taxon>Spermatophyta</taxon>
        <taxon>Magnoliopsida</taxon>
        <taxon>eudicotyledons</taxon>
        <taxon>Gunneridae</taxon>
        <taxon>Pentapetalae</taxon>
        <taxon>rosids</taxon>
        <taxon>fabids</taxon>
        <taxon>Rosales</taxon>
        <taxon>Rosaceae</taxon>
        <taxon>Rosoideae</taxon>
        <taxon>Rosoideae incertae sedis</taxon>
        <taxon>Rosa</taxon>
    </lineage>
</organism>
<comment type="subcellular location">
    <subcellularLocation>
        <location evidence="6">Cytoplasm</location>
    </subcellularLocation>
    <subcellularLocation>
        <location evidence="1 6">Golgi apparatus membrane</location>
        <topology evidence="1 6">Peripheral membrane protein</topology>
        <orientation evidence="6">Cytoplasmic side</orientation>
    </subcellularLocation>
    <subcellularLocation>
        <location evidence="6">Cytoplasmic vesicle</location>
        <location evidence="6">COPI-coated vesicle membrane</location>
        <topology evidence="6">Peripheral membrane protein</topology>
        <orientation evidence="6">Cytoplasmic side</orientation>
    </subcellularLocation>
</comment>
<dbReference type="GO" id="GO:0000139">
    <property type="term" value="C:Golgi membrane"/>
    <property type="evidence" value="ECO:0007669"/>
    <property type="project" value="UniProtKB-SubCell"/>
</dbReference>
<dbReference type="InterPro" id="IPR022775">
    <property type="entry name" value="AP_mu_sigma_su"/>
</dbReference>
<name>A0A2P6PH34_ROSCH</name>
<evidence type="ECO:0000256" key="5">
    <source>
        <dbReference type="ARBA" id="ARBA00023136"/>
    </source>
</evidence>
<keyword evidence="6" id="KW-0968">Cytoplasmic vesicle</keyword>
<keyword evidence="6" id="KW-0653">Protein transport</keyword>
<dbReference type="InterPro" id="IPR011012">
    <property type="entry name" value="Longin-like_dom_sf"/>
</dbReference>
<gene>
    <name evidence="8" type="ORF">RchiOBHm_Chr7g0236651</name>
</gene>
<dbReference type="AlphaFoldDB" id="A0A2P6PH34"/>
<evidence type="ECO:0000256" key="4">
    <source>
        <dbReference type="ARBA" id="ARBA00022490"/>
    </source>
</evidence>
<dbReference type="Pfam" id="PF01217">
    <property type="entry name" value="Clat_adaptor_s"/>
    <property type="match status" value="1"/>
</dbReference>
<dbReference type="Proteomes" id="UP000238479">
    <property type="component" value="Chromosome 7"/>
</dbReference>
<dbReference type="PANTHER" id="PTHR11043:SF8">
    <property type="entry name" value="COATOMER SUBUNIT ZETA"/>
    <property type="match status" value="1"/>
</dbReference>
<dbReference type="GO" id="GO:0006891">
    <property type="term" value="P:intra-Golgi vesicle-mediated transport"/>
    <property type="evidence" value="ECO:0007669"/>
    <property type="project" value="TreeGrafter"/>
</dbReference>
<keyword evidence="4 6" id="KW-0963">Cytoplasm</keyword>
<evidence type="ECO:0000256" key="2">
    <source>
        <dbReference type="ARBA" id="ARBA00006972"/>
    </source>
</evidence>
<dbReference type="STRING" id="74649.A0A2P6PH34"/>
<proteinExistence type="inferred from homology"/>
<evidence type="ECO:0000313" key="8">
    <source>
        <dbReference type="EMBL" id="PRQ21208.1"/>
    </source>
</evidence>
<comment type="caution">
    <text evidence="8">The sequence shown here is derived from an EMBL/GenBank/DDBJ whole genome shotgun (WGS) entry which is preliminary data.</text>
</comment>
<keyword evidence="6" id="KW-0333">Golgi apparatus</keyword>
<keyword evidence="9" id="KW-1185">Reference proteome</keyword>
<dbReference type="Gramene" id="PRQ21208">
    <property type="protein sequence ID" value="PRQ21208"/>
    <property type="gene ID" value="RchiOBHm_Chr7g0236651"/>
</dbReference>
<evidence type="ECO:0000256" key="6">
    <source>
        <dbReference type="RuleBase" id="RU366053"/>
    </source>
</evidence>
<keyword evidence="6" id="KW-0813">Transport</keyword>
<comment type="subunit">
    <text evidence="3 6">Oligomeric complex that consists of at least the alpha, beta, beta', gamma, delta, epsilon and zeta subunits.</text>
</comment>
<accession>A0A2P6PH34</accession>